<dbReference type="Pfam" id="PF00133">
    <property type="entry name" value="tRNA-synt_1"/>
    <property type="match status" value="1"/>
</dbReference>
<dbReference type="NCBIfam" id="NF004349">
    <property type="entry name" value="PRK05729.1"/>
    <property type="match status" value="1"/>
</dbReference>
<dbReference type="InterPro" id="IPR001412">
    <property type="entry name" value="aa-tRNA-synth_I_CS"/>
</dbReference>
<comment type="similarity">
    <text evidence="1 11">Belongs to the class-I aminoacyl-tRNA synthetase family.</text>
</comment>
<feature type="domain" description="Aminoacyl-tRNA synthetase class Ia" evidence="12">
    <location>
        <begin position="13"/>
        <end position="634"/>
    </location>
</feature>
<dbReference type="KEGG" id="hro:HELRODRAFT_119394"/>
<evidence type="ECO:0000256" key="2">
    <source>
        <dbReference type="ARBA" id="ARBA00013169"/>
    </source>
</evidence>
<gene>
    <name evidence="15" type="primary">20195731</name>
    <name evidence="14" type="ORF">HELRODRAFT_119394</name>
</gene>
<reference evidence="15" key="3">
    <citation type="submission" date="2015-06" db="UniProtKB">
        <authorList>
            <consortium name="EnsemblMetazoa"/>
        </authorList>
    </citation>
    <scope>IDENTIFICATION</scope>
</reference>
<dbReference type="InterPro" id="IPR033705">
    <property type="entry name" value="Anticodon_Ia_Val"/>
</dbReference>
<organism evidence="15 16">
    <name type="scientific">Helobdella robusta</name>
    <name type="common">Californian leech</name>
    <dbReference type="NCBI Taxonomy" id="6412"/>
    <lineage>
        <taxon>Eukaryota</taxon>
        <taxon>Metazoa</taxon>
        <taxon>Spiralia</taxon>
        <taxon>Lophotrochozoa</taxon>
        <taxon>Annelida</taxon>
        <taxon>Clitellata</taxon>
        <taxon>Hirudinea</taxon>
        <taxon>Rhynchobdellida</taxon>
        <taxon>Glossiphoniidae</taxon>
        <taxon>Helobdella</taxon>
    </lineage>
</organism>
<dbReference type="AlphaFoldDB" id="T1EGN1"/>
<dbReference type="Pfam" id="PF08264">
    <property type="entry name" value="Anticodon_1"/>
    <property type="match status" value="1"/>
</dbReference>
<dbReference type="PANTHER" id="PTHR11946">
    <property type="entry name" value="VALYL-TRNA SYNTHETASES"/>
    <property type="match status" value="1"/>
</dbReference>
<evidence type="ECO:0000256" key="1">
    <source>
        <dbReference type="ARBA" id="ARBA00005594"/>
    </source>
</evidence>
<dbReference type="EMBL" id="AMQM01001483">
    <property type="status" value="NOT_ANNOTATED_CDS"/>
    <property type="molecule type" value="Genomic_DNA"/>
</dbReference>
<sequence>LSQSYDPKHVESKWYDHWLKMGLFTVHSQVYKNEECLRDGRFSMCLPPPNITGCLHIGHALGCSIQDALSRWQRMNGKLVTWVPGCDHAGIATQAVVEKHLLKTKNVRRLDIGRDAFIQEVHKWKEIYGNRIFDQMKMMGCSLDWSRMSFTLDERLSHAVNEAFVRLFKKGLIYRSKRLVNWSCALKSAISDIEVVESLQIEEPTFIKVPNYDEKVLFGTLTTFAYPIVDSKEEICVSTTRLETMLADVALAVHPSDGRYQHLIGRFVRHPISQQQLPIISDEKVDPKFGTGAVKLTPAHDVFDFEIADRHNLPVVNMLDDGGLLVNVQPQFLNIPRYRARALVEERLRELDLVRGVEKHSMSLPICSRSGDVVEYVVKEQWFVKCDTMAECAIKAVESGELEFVPAHYKKQWFDWLHNIRDWCISRQLWWGHQIPAYKIIKVIFNKNEPTNENVEWVAAHSQSEARKMLIDSGMKEGSFDLQRDDDVLDTWFSSSLLPFSNFGWPHETLDFSQLFPTDLLETASDIMFFWVARMVMMSQQLTGKLPFKKVLFHSIVQDARGRKMSKSLGNVIDPMHVINGVSLDKLISSLSESNLSEEEIRKAGAVLKRDFPLGIPECGADALRFALLSNNYLGHYMNIDVNHFKSCRTFCNKIWHSFKYFINKFNHHKDISTQLSTLDSWILSRLRNVVEVCQESFQNMQLFDAAKLLQQFWWLDFCNIYLECTKPILGGSKELPTNVNVVMSVMFTCFNTFLKLLHPFMPFLSEHLYQEL</sequence>
<protein>
    <recommendedName>
        <fullName evidence="2">valine--tRNA ligase</fullName>
        <ecNumber evidence="2">6.1.1.9</ecNumber>
    </recommendedName>
    <alternativeName>
        <fullName evidence="9">Valyl-tRNA synthetase</fullName>
    </alternativeName>
</protein>
<dbReference type="SUPFAM" id="SSF50677">
    <property type="entry name" value="ValRS/IleRS/LeuRS editing domain"/>
    <property type="match status" value="1"/>
</dbReference>
<dbReference type="Gene3D" id="3.90.740.10">
    <property type="entry name" value="Valyl/Leucyl/Isoleucyl-tRNA synthetase, editing domain"/>
    <property type="match status" value="1"/>
</dbReference>
<dbReference type="GO" id="GO:0004832">
    <property type="term" value="F:valine-tRNA ligase activity"/>
    <property type="evidence" value="ECO:0000318"/>
    <property type="project" value="GO_Central"/>
</dbReference>
<dbReference type="PROSITE" id="PS00178">
    <property type="entry name" value="AA_TRNA_LIGASE_I"/>
    <property type="match status" value="1"/>
</dbReference>
<reference evidence="14 16" key="2">
    <citation type="journal article" date="2013" name="Nature">
        <title>Insights into bilaterian evolution from three spiralian genomes.</title>
        <authorList>
            <person name="Simakov O."/>
            <person name="Marletaz F."/>
            <person name="Cho S.J."/>
            <person name="Edsinger-Gonzales E."/>
            <person name="Havlak P."/>
            <person name="Hellsten U."/>
            <person name="Kuo D.H."/>
            <person name="Larsson T."/>
            <person name="Lv J."/>
            <person name="Arendt D."/>
            <person name="Savage R."/>
            <person name="Osoegawa K."/>
            <person name="de Jong P."/>
            <person name="Grimwood J."/>
            <person name="Chapman J.A."/>
            <person name="Shapiro H."/>
            <person name="Aerts A."/>
            <person name="Otillar R.P."/>
            <person name="Terry A.Y."/>
            <person name="Boore J.L."/>
            <person name="Grigoriev I.V."/>
            <person name="Lindberg D.R."/>
            <person name="Seaver E.C."/>
            <person name="Weisblat D.A."/>
            <person name="Putnam N.H."/>
            <person name="Rokhsar D.S."/>
        </authorList>
    </citation>
    <scope>NUCLEOTIDE SEQUENCE</scope>
</reference>
<dbReference type="FunFam" id="3.40.50.620:FF:000020">
    <property type="entry name" value="Valine--tRNA ligase, mitochondrial"/>
    <property type="match status" value="1"/>
</dbReference>
<evidence type="ECO:0000256" key="6">
    <source>
        <dbReference type="ARBA" id="ARBA00022917"/>
    </source>
</evidence>
<proteinExistence type="inferred from homology"/>
<dbReference type="FunFam" id="3.40.50.620:FF:000120">
    <property type="entry name" value="Valine--tRNA ligase, mitochondrial"/>
    <property type="match status" value="1"/>
</dbReference>
<dbReference type="SUPFAM" id="SSF52374">
    <property type="entry name" value="Nucleotidylyl transferase"/>
    <property type="match status" value="1"/>
</dbReference>
<keyword evidence="16" id="KW-1185">Reference proteome</keyword>
<dbReference type="PRINTS" id="PR00986">
    <property type="entry name" value="TRNASYNTHVAL"/>
</dbReference>
<keyword evidence="6 11" id="KW-0648">Protein biosynthesis</keyword>
<dbReference type="CDD" id="cd00817">
    <property type="entry name" value="ValRS_core"/>
    <property type="match status" value="1"/>
</dbReference>
<dbReference type="GeneID" id="20195731"/>
<dbReference type="EC" id="6.1.1.9" evidence="2"/>
<dbReference type="Gene3D" id="3.40.50.620">
    <property type="entry name" value="HUPs"/>
    <property type="match status" value="2"/>
</dbReference>
<dbReference type="STRING" id="6412.T1EGN1"/>
<evidence type="ECO:0000256" key="7">
    <source>
        <dbReference type="ARBA" id="ARBA00023054"/>
    </source>
</evidence>
<dbReference type="GO" id="GO:0005524">
    <property type="term" value="F:ATP binding"/>
    <property type="evidence" value="ECO:0007669"/>
    <property type="project" value="UniProtKB-KW"/>
</dbReference>
<dbReference type="EnsemblMetazoa" id="HelroT119394">
    <property type="protein sequence ID" value="HelroP119394"/>
    <property type="gene ID" value="HelroG119394"/>
</dbReference>
<dbReference type="OrthoDB" id="629407at2759"/>
<dbReference type="SUPFAM" id="SSF47323">
    <property type="entry name" value="Anticodon-binding domain of a subclass of class I aminoacyl-tRNA synthetases"/>
    <property type="match status" value="1"/>
</dbReference>
<dbReference type="GO" id="GO:0006438">
    <property type="term" value="P:valyl-tRNA aminoacylation"/>
    <property type="evidence" value="ECO:0000318"/>
    <property type="project" value="GO_Central"/>
</dbReference>
<keyword evidence="5 11" id="KW-0067">ATP-binding</keyword>
<evidence type="ECO:0000313" key="15">
    <source>
        <dbReference type="EnsemblMetazoa" id="HelroP119394"/>
    </source>
</evidence>
<evidence type="ECO:0000313" key="14">
    <source>
        <dbReference type="EMBL" id="ESN96766.1"/>
    </source>
</evidence>
<dbReference type="InterPro" id="IPR014729">
    <property type="entry name" value="Rossmann-like_a/b/a_fold"/>
</dbReference>
<dbReference type="InterPro" id="IPR013155">
    <property type="entry name" value="M/V/L/I-tRNA-synth_anticd-bd"/>
</dbReference>
<dbReference type="InParanoid" id="T1EGN1"/>
<keyword evidence="8 11" id="KW-0030">Aminoacyl-tRNA synthetase</keyword>
<dbReference type="GO" id="GO:0002161">
    <property type="term" value="F:aminoacyl-tRNA deacylase activity"/>
    <property type="evidence" value="ECO:0007669"/>
    <property type="project" value="InterPro"/>
</dbReference>
<dbReference type="InterPro" id="IPR002300">
    <property type="entry name" value="aa-tRNA-synth_Ia"/>
</dbReference>
<dbReference type="EMBL" id="AMQM01001482">
    <property type="status" value="NOT_ANNOTATED_CDS"/>
    <property type="molecule type" value="Genomic_DNA"/>
</dbReference>
<name>T1EGN1_HELRO</name>
<dbReference type="HOGENOM" id="CLU_001493_0_0_1"/>
<reference evidence="16" key="1">
    <citation type="submission" date="2012-12" db="EMBL/GenBank/DDBJ databases">
        <authorList>
            <person name="Hellsten U."/>
            <person name="Grimwood J."/>
            <person name="Chapman J.A."/>
            <person name="Shapiro H."/>
            <person name="Aerts A."/>
            <person name="Otillar R.P."/>
            <person name="Terry A.Y."/>
            <person name="Boore J.L."/>
            <person name="Simakov O."/>
            <person name="Marletaz F."/>
            <person name="Cho S.-J."/>
            <person name="Edsinger-Gonzales E."/>
            <person name="Havlak P."/>
            <person name="Kuo D.-H."/>
            <person name="Larsson T."/>
            <person name="Lv J."/>
            <person name="Arendt D."/>
            <person name="Savage R."/>
            <person name="Osoegawa K."/>
            <person name="de Jong P."/>
            <person name="Lindberg D.R."/>
            <person name="Seaver E.C."/>
            <person name="Weisblat D.A."/>
            <person name="Putnam N.H."/>
            <person name="Grigoriev I.V."/>
            <person name="Rokhsar D.S."/>
        </authorList>
    </citation>
    <scope>NUCLEOTIDE SEQUENCE</scope>
</reference>
<evidence type="ECO:0000256" key="11">
    <source>
        <dbReference type="RuleBase" id="RU363035"/>
    </source>
</evidence>
<dbReference type="OMA" id="RQWYIRN"/>
<keyword evidence="4 11" id="KW-0547">Nucleotide-binding</keyword>
<dbReference type="NCBIfam" id="TIGR00422">
    <property type="entry name" value="valS"/>
    <property type="match status" value="1"/>
</dbReference>
<evidence type="ECO:0000256" key="4">
    <source>
        <dbReference type="ARBA" id="ARBA00022741"/>
    </source>
</evidence>
<keyword evidence="7" id="KW-0175">Coiled coil</keyword>
<evidence type="ECO:0000256" key="10">
    <source>
        <dbReference type="ARBA" id="ARBA00047552"/>
    </source>
</evidence>
<dbReference type="FunFam" id="3.90.740.10:FF:000010">
    <property type="entry name" value="Valine--tRNA ligase"/>
    <property type="match status" value="1"/>
</dbReference>
<evidence type="ECO:0000259" key="13">
    <source>
        <dbReference type="Pfam" id="PF08264"/>
    </source>
</evidence>
<feature type="domain" description="Methionyl/Valyl/Leucyl/Isoleucyl-tRNA synthetase anticodon-binding" evidence="13">
    <location>
        <begin position="680"/>
        <end position="771"/>
    </location>
</feature>
<dbReference type="eggNOG" id="KOG0432">
    <property type="taxonomic scope" value="Eukaryota"/>
</dbReference>
<comment type="catalytic activity">
    <reaction evidence="10">
        <text>tRNA(Val) + L-valine + ATP = L-valyl-tRNA(Val) + AMP + diphosphate</text>
        <dbReference type="Rhea" id="RHEA:10704"/>
        <dbReference type="Rhea" id="RHEA-COMP:9672"/>
        <dbReference type="Rhea" id="RHEA-COMP:9708"/>
        <dbReference type="ChEBI" id="CHEBI:30616"/>
        <dbReference type="ChEBI" id="CHEBI:33019"/>
        <dbReference type="ChEBI" id="CHEBI:57762"/>
        <dbReference type="ChEBI" id="CHEBI:78442"/>
        <dbReference type="ChEBI" id="CHEBI:78537"/>
        <dbReference type="ChEBI" id="CHEBI:456215"/>
        <dbReference type="EC" id="6.1.1.9"/>
    </reaction>
</comment>
<dbReference type="InterPro" id="IPR009080">
    <property type="entry name" value="tRNAsynth_Ia_anticodon-bd"/>
</dbReference>
<dbReference type="Gene3D" id="1.10.730.10">
    <property type="entry name" value="Isoleucyl-tRNA Synthetase, Domain 1"/>
    <property type="match status" value="1"/>
</dbReference>
<dbReference type="RefSeq" id="XP_009025874.1">
    <property type="nucleotide sequence ID" value="XM_009027626.1"/>
</dbReference>
<dbReference type="CDD" id="cd07962">
    <property type="entry name" value="Anticodon_Ia_Val"/>
    <property type="match status" value="1"/>
</dbReference>
<dbReference type="PANTHER" id="PTHR11946:SF109">
    <property type="entry name" value="VALINE--TRNA LIGASE"/>
    <property type="match status" value="1"/>
</dbReference>
<dbReference type="InterPro" id="IPR009008">
    <property type="entry name" value="Val/Leu/Ile-tRNA-synth_edit"/>
</dbReference>
<accession>T1EGN1</accession>
<evidence type="ECO:0000256" key="8">
    <source>
        <dbReference type="ARBA" id="ARBA00023146"/>
    </source>
</evidence>
<evidence type="ECO:0000256" key="9">
    <source>
        <dbReference type="ARBA" id="ARBA00029936"/>
    </source>
</evidence>
<dbReference type="InterPro" id="IPR002303">
    <property type="entry name" value="Valyl-tRNA_ligase"/>
</dbReference>
<dbReference type="Proteomes" id="UP000015101">
    <property type="component" value="Unassembled WGS sequence"/>
</dbReference>
<evidence type="ECO:0000256" key="5">
    <source>
        <dbReference type="ARBA" id="ARBA00022840"/>
    </source>
</evidence>
<dbReference type="CTD" id="20195731"/>
<dbReference type="EMBL" id="KB097495">
    <property type="protein sequence ID" value="ESN96766.1"/>
    <property type="molecule type" value="Genomic_DNA"/>
</dbReference>
<evidence type="ECO:0000256" key="3">
    <source>
        <dbReference type="ARBA" id="ARBA00022598"/>
    </source>
</evidence>
<dbReference type="GO" id="GO:0005829">
    <property type="term" value="C:cytosol"/>
    <property type="evidence" value="ECO:0000318"/>
    <property type="project" value="GO_Central"/>
</dbReference>
<evidence type="ECO:0000313" key="16">
    <source>
        <dbReference type="Proteomes" id="UP000015101"/>
    </source>
</evidence>
<keyword evidence="3 11" id="KW-0436">Ligase</keyword>
<evidence type="ECO:0000259" key="12">
    <source>
        <dbReference type="Pfam" id="PF00133"/>
    </source>
</evidence>